<gene>
    <name evidence="1" type="ORF">ABEB36_000329</name>
</gene>
<evidence type="ECO:0008006" key="3">
    <source>
        <dbReference type="Google" id="ProtNLM"/>
    </source>
</evidence>
<proteinExistence type="predicted"/>
<evidence type="ECO:0000313" key="2">
    <source>
        <dbReference type="Proteomes" id="UP001566132"/>
    </source>
</evidence>
<evidence type="ECO:0000313" key="1">
    <source>
        <dbReference type="EMBL" id="KAL1516411.1"/>
    </source>
</evidence>
<comment type="caution">
    <text evidence="1">The sequence shown here is derived from an EMBL/GenBank/DDBJ whole genome shotgun (WGS) entry which is preliminary data.</text>
</comment>
<organism evidence="1 2">
    <name type="scientific">Hypothenemus hampei</name>
    <name type="common">Coffee berry borer</name>
    <dbReference type="NCBI Taxonomy" id="57062"/>
    <lineage>
        <taxon>Eukaryota</taxon>
        <taxon>Metazoa</taxon>
        <taxon>Ecdysozoa</taxon>
        <taxon>Arthropoda</taxon>
        <taxon>Hexapoda</taxon>
        <taxon>Insecta</taxon>
        <taxon>Pterygota</taxon>
        <taxon>Neoptera</taxon>
        <taxon>Endopterygota</taxon>
        <taxon>Coleoptera</taxon>
        <taxon>Polyphaga</taxon>
        <taxon>Cucujiformia</taxon>
        <taxon>Curculionidae</taxon>
        <taxon>Scolytinae</taxon>
        <taxon>Hypothenemus</taxon>
    </lineage>
</organism>
<sequence>MWKLNMEKSTNNSYVFKSKVSSTAGEIIYYYCNRSQTKEMFRLSKSQELCKMNNMCTSTIRVVNENNKIVVEWLKTHYGHCNEPQHIRLRHVRLPDLEKQNIAAKLTSGVAPKRILESVRNGLGEDLNRIDLLTPKDITNIKKMEWNKWTE</sequence>
<name>A0ABD1FAX9_HYPHA</name>
<dbReference type="InterPro" id="IPR052797">
    <property type="entry name" value="RegFact_GeneExpr_CellDeath"/>
</dbReference>
<reference evidence="1 2" key="1">
    <citation type="submission" date="2024-05" db="EMBL/GenBank/DDBJ databases">
        <title>Genetic variation in Jamaican populations of the coffee berry borer (Hypothenemus hampei).</title>
        <authorList>
            <person name="Errbii M."/>
            <person name="Myrie A."/>
        </authorList>
    </citation>
    <scope>NUCLEOTIDE SEQUENCE [LARGE SCALE GENOMIC DNA]</scope>
    <source>
        <strain evidence="1">JA-Hopewell-2020-01-JO</strain>
        <tissue evidence="1">Whole body</tissue>
    </source>
</reference>
<dbReference type="Proteomes" id="UP001566132">
    <property type="component" value="Unassembled WGS sequence"/>
</dbReference>
<dbReference type="PANTHER" id="PTHR33936:SF24">
    <property type="entry name" value="C2H2-TYPE DOMAIN-CONTAINING PROTEIN"/>
    <property type="match status" value="1"/>
</dbReference>
<accession>A0ABD1FAX9</accession>
<keyword evidence="2" id="KW-1185">Reference proteome</keyword>
<dbReference type="EMBL" id="JBDJPC010000001">
    <property type="protein sequence ID" value="KAL1516411.1"/>
    <property type="molecule type" value="Genomic_DNA"/>
</dbReference>
<dbReference type="AlphaFoldDB" id="A0ABD1FAX9"/>
<protein>
    <recommendedName>
        <fullName evidence="3">FLYWCH-type domain-containing protein</fullName>
    </recommendedName>
</protein>
<dbReference type="PANTHER" id="PTHR33936">
    <property type="entry name" value="PROTEIN CBG17840"/>
    <property type="match status" value="1"/>
</dbReference>